<gene>
    <name evidence="2" type="ORF">A2V55_00695</name>
</gene>
<dbReference type="EMBL" id="MGFY01000033">
    <property type="protein sequence ID" value="OGM15623.1"/>
    <property type="molecule type" value="Genomic_DNA"/>
</dbReference>
<keyword evidence="1" id="KW-0175">Coiled coil</keyword>
<protein>
    <recommendedName>
        <fullName evidence="4">DUF4911 domain-containing protein</fullName>
    </recommendedName>
</protein>
<dbReference type="AlphaFoldDB" id="A0A1F7XKV9"/>
<dbReference type="Pfam" id="PF16256">
    <property type="entry name" value="DUF4911"/>
    <property type="match status" value="1"/>
</dbReference>
<evidence type="ECO:0000313" key="2">
    <source>
        <dbReference type="EMBL" id="OGM15623.1"/>
    </source>
</evidence>
<evidence type="ECO:0000313" key="3">
    <source>
        <dbReference type="Proteomes" id="UP000178401"/>
    </source>
</evidence>
<evidence type="ECO:0008006" key="4">
    <source>
        <dbReference type="Google" id="ProtNLM"/>
    </source>
</evidence>
<sequence length="69" mass="8115">MIIYVKLKDPSNTVYFQSIIGTYSHLAWTRTEDAKEGLIKIISTNERVDEVKELLRNLKDEIEFEEVKI</sequence>
<accession>A0A1F7XKV9</accession>
<proteinExistence type="predicted"/>
<name>A0A1F7XKV9_9BACT</name>
<dbReference type="InterPro" id="IPR032587">
    <property type="entry name" value="DUF4911"/>
</dbReference>
<organism evidence="2 3">
    <name type="scientific">Candidatus Woesebacteria bacterium RBG_19FT_COMBO_37_29</name>
    <dbReference type="NCBI Taxonomy" id="1802486"/>
    <lineage>
        <taxon>Bacteria</taxon>
        <taxon>Candidatus Woeseibacteriota</taxon>
    </lineage>
</organism>
<comment type="caution">
    <text evidence="2">The sequence shown here is derived from an EMBL/GenBank/DDBJ whole genome shotgun (WGS) entry which is preliminary data.</text>
</comment>
<evidence type="ECO:0000256" key="1">
    <source>
        <dbReference type="SAM" id="Coils"/>
    </source>
</evidence>
<dbReference type="Proteomes" id="UP000178401">
    <property type="component" value="Unassembled WGS sequence"/>
</dbReference>
<reference evidence="2 3" key="1">
    <citation type="journal article" date="2016" name="Nat. Commun.">
        <title>Thousands of microbial genomes shed light on interconnected biogeochemical processes in an aquifer system.</title>
        <authorList>
            <person name="Anantharaman K."/>
            <person name="Brown C.T."/>
            <person name="Hug L.A."/>
            <person name="Sharon I."/>
            <person name="Castelle C.J."/>
            <person name="Probst A.J."/>
            <person name="Thomas B.C."/>
            <person name="Singh A."/>
            <person name="Wilkins M.J."/>
            <person name="Karaoz U."/>
            <person name="Brodie E.L."/>
            <person name="Williams K.H."/>
            <person name="Hubbard S.S."/>
            <person name="Banfield J.F."/>
        </authorList>
    </citation>
    <scope>NUCLEOTIDE SEQUENCE [LARGE SCALE GENOMIC DNA]</scope>
</reference>
<feature type="coiled-coil region" evidence="1">
    <location>
        <begin position="41"/>
        <end position="68"/>
    </location>
</feature>